<evidence type="ECO:0000259" key="4">
    <source>
        <dbReference type="SMART" id="SM00796"/>
    </source>
</evidence>
<evidence type="ECO:0000256" key="3">
    <source>
        <dbReference type="ARBA" id="ARBA00022840"/>
    </source>
</evidence>
<keyword evidence="6" id="KW-1185">Reference proteome</keyword>
<proteinExistence type="predicted"/>
<dbReference type="PANTHER" id="PTHR34698">
    <property type="entry name" value="5-OXOPROLINASE SUBUNIT B"/>
    <property type="match status" value="1"/>
</dbReference>
<dbReference type="InterPro" id="IPR029000">
    <property type="entry name" value="Cyclophilin-like_dom_sf"/>
</dbReference>
<feature type="domain" description="Carboxyltransferase" evidence="4">
    <location>
        <begin position="5"/>
        <end position="129"/>
    </location>
</feature>
<dbReference type="Gene3D" id="3.30.1360.40">
    <property type="match status" value="1"/>
</dbReference>
<accession>A0ABX1D284</accession>
<organism evidence="5 6">
    <name type="scientific">Salinimicrobium oceani</name>
    <dbReference type="NCBI Taxonomy" id="2722702"/>
    <lineage>
        <taxon>Bacteria</taxon>
        <taxon>Pseudomonadati</taxon>
        <taxon>Bacteroidota</taxon>
        <taxon>Flavobacteriia</taxon>
        <taxon>Flavobacteriales</taxon>
        <taxon>Flavobacteriaceae</taxon>
        <taxon>Salinimicrobium</taxon>
    </lineage>
</organism>
<keyword evidence="3" id="KW-0067">ATP-binding</keyword>
<gene>
    <name evidence="5" type="ORF">HC175_16820</name>
</gene>
<name>A0ABX1D284_9FLAO</name>
<evidence type="ECO:0000313" key="6">
    <source>
        <dbReference type="Proteomes" id="UP000703674"/>
    </source>
</evidence>
<dbReference type="SUPFAM" id="SSF160467">
    <property type="entry name" value="PH0987 N-terminal domain-like"/>
    <property type="match status" value="1"/>
</dbReference>
<dbReference type="SMART" id="SM00796">
    <property type="entry name" value="AHS1"/>
    <property type="match status" value="1"/>
</dbReference>
<comment type="caution">
    <text evidence="5">The sequence shown here is derived from an EMBL/GenBank/DDBJ whole genome shotgun (WGS) entry which is preliminary data.</text>
</comment>
<dbReference type="Pfam" id="PF02682">
    <property type="entry name" value="CT_C_D"/>
    <property type="match status" value="1"/>
</dbReference>
<protein>
    <submittedName>
        <fullName evidence="5">Allophanate hydrolase subunit 1</fullName>
    </submittedName>
</protein>
<evidence type="ECO:0000256" key="2">
    <source>
        <dbReference type="ARBA" id="ARBA00022801"/>
    </source>
</evidence>
<dbReference type="Gene3D" id="2.40.100.10">
    <property type="entry name" value="Cyclophilin-like"/>
    <property type="match status" value="1"/>
</dbReference>
<dbReference type="GO" id="GO:0016787">
    <property type="term" value="F:hydrolase activity"/>
    <property type="evidence" value="ECO:0007669"/>
    <property type="project" value="UniProtKB-KW"/>
</dbReference>
<feature type="non-terminal residue" evidence="5">
    <location>
        <position position="129"/>
    </location>
</feature>
<sequence>MQVFPKISRMGEQAILLQFEPEISEKVLKKVLVCQKILQEKFLKGGVEVINTYHSLLVTYPDAIENAYDGFLQLKEELELAKILDNFKSHLFHIPVCYDEKFGVDLDEISEAKELQKREIIRLHSTALY</sequence>
<dbReference type="Proteomes" id="UP000703674">
    <property type="component" value="Unassembled WGS sequence"/>
</dbReference>
<dbReference type="RefSeq" id="WP_168139508.1">
    <property type="nucleotide sequence ID" value="NZ_JAAVJR010000299.1"/>
</dbReference>
<keyword evidence="2 5" id="KW-0378">Hydrolase</keyword>
<reference evidence="5 6" key="1">
    <citation type="submission" date="2020-03" db="EMBL/GenBank/DDBJ databases">
        <title>Salinimicrobium sp. nov, isolated from SCS.</title>
        <authorList>
            <person name="Cao W.R."/>
        </authorList>
    </citation>
    <scope>NUCLEOTIDE SEQUENCE [LARGE SCALE GENOMIC DNA]</scope>
    <source>
        <strain evidence="6">J15B91</strain>
    </source>
</reference>
<dbReference type="InterPro" id="IPR010016">
    <property type="entry name" value="PxpB"/>
</dbReference>
<keyword evidence="1" id="KW-0547">Nucleotide-binding</keyword>
<evidence type="ECO:0000256" key="1">
    <source>
        <dbReference type="ARBA" id="ARBA00022741"/>
    </source>
</evidence>
<dbReference type="EMBL" id="JAAVJR010000299">
    <property type="protein sequence ID" value="NJW54576.1"/>
    <property type="molecule type" value="Genomic_DNA"/>
</dbReference>
<evidence type="ECO:0000313" key="5">
    <source>
        <dbReference type="EMBL" id="NJW54576.1"/>
    </source>
</evidence>
<dbReference type="PANTHER" id="PTHR34698:SF2">
    <property type="entry name" value="5-OXOPROLINASE SUBUNIT B"/>
    <property type="match status" value="1"/>
</dbReference>
<dbReference type="InterPro" id="IPR003833">
    <property type="entry name" value="CT_C_D"/>
</dbReference>